<keyword evidence="5" id="KW-1185">Reference proteome</keyword>
<dbReference type="PANTHER" id="PTHR31225">
    <property type="entry name" value="OS04G0344100 PROTEIN-RELATED"/>
    <property type="match status" value="1"/>
</dbReference>
<organism evidence="4 5">
    <name type="scientific">Heracleum sosnowskyi</name>
    <dbReference type="NCBI Taxonomy" id="360622"/>
    <lineage>
        <taxon>Eukaryota</taxon>
        <taxon>Viridiplantae</taxon>
        <taxon>Streptophyta</taxon>
        <taxon>Embryophyta</taxon>
        <taxon>Tracheophyta</taxon>
        <taxon>Spermatophyta</taxon>
        <taxon>Magnoliopsida</taxon>
        <taxon>eudicotyledons</taxon>
        <taxon>Gunneridae</taxon>
        <taxon>Pentapetalae</taxon>
        <taxon>asterids</taxon>
        <taxon>campanulids</taxon>
        <taxon>Apiales</taxon>
        <taxon>Apiaceae</taxon>
        <taxon>Apioideae</taxon>
        <taxon>apioid superclade</taxon>
        <taxon>Tordylieae</taxon>
        <taxon>Tordyliinae</taxon>
        <taxon>Heracleum</taxon>
    </lineage>
</organism>
<sequence length="563" mass="64878">MESKNEGLATDDQVMHNHPQVYSMISKVDHIPTTGVYKPNIWKYDGIEALTIKYVHEKYERMVSKLIEDVRCLFSNTLDIWENLELVDNMEKLGLAYLFEYEIKKFLDKLECKNNQNLDGNKNLYNTALLFTLLRKHGYHVSQDLFVALVDISTHSDAKSQLKLFEASHLAFEGEDILEKANMNSRKFLESIGSCLDIDASLAIISRTLKDPYNIWYNVKTQIDYYEKNKKSNSHLLNLAKYNFNMFQATHQKEVKELLRWWRVLDLEKSLPFIRNRIMESFVCAVGIVCEPKYGSLRNWLTKSITLVLVLDDVYDASGGTLEDLEIFTSAVYRWDDEETKTLPECMKTCLRTLYDTIKDIASEIEDQYGWNLVSPHLQKAWITFCQSLLKEARWFNKKYTPTIGEHTDNGVNSSSGPLLSIHIFFALVPNTEQQEVVDILNSTAEHDQNVGLIFRLCNDLGNYAVEIERSDASSSIQCIMHEQGVSEEVARIRIKSMIANAWKKINYERIKHPPLLQPYLKYSANIARVAHVVYHNGDGVSNADGMTRNHVMDLLSEPLLLT</sequence>
<dbReference type="SFLD" id="SFLDG01019">
    <property type="entry name" value="Terpene_Cyclase_Like_1_C_Termi"/>
    <property type="match status" value="1"/>
</dbReference>
<comment type="caution">
    <text evidence="4">The sequence shown here is derived from an EMBL/GenBank/DDBJ whole genome shotgun (WGS) entry which is preliminary data.</text>
</comment>
<reference evidence="4" key="2">
    <citation type="submission" date="2023-05" db="EMBL/GenBank/DDBJ databases">
        <authorList>
            <person name="Schelkunov M.I."/>
        </authorList>
    </citation>
    <scope>NUCLEOTIDE SEQUENCE</scope>
    <source>
        <strain evidence="4">Hsosn_3</strain>
        <tissue evidence="4">Leaf</tissue>
    </source>
</reference>
<dbReference type="SUPFAM" id="SSF48239">
    <property type="entry name" value="Terpenoid cyclases/Protein prenyltransferases"/>
    <property type="match status" value="1"/>
</dbReference>
<dbReference type="InterPro" id="IPR008949">
    <property type="entry name" value="Isoprenoid_synthase_dom_sf"/>
</dbReference>
<evidence type="ECO:0000259" key="3">
    <source>
        <dbReference type="Pfam" id="PF03936"/>
    </source>
</evidence>
<dbReference type="InterPro" id="IPR001906">
    <property type="entry name" value="Terpene_synth_N"/>
</dbReference>
<feature type="domain" description="Terpene synthase N-terminal" evidence="2">
    <location>
        <begin position="42"/>
        <end position="194"/>
    </location>
</feature>
<dbReference type="SFLD" id="SFLDS00005">
    <property type="entry name" value="Isoprenoid_Synthase_Type_I"/>
    <property type="match status" value="1"/>
</dbReference>
<dbReference type="GO" id="GO:0010333">
    <property type="term" value="F:terpene synthase activity"/>
    <property type="evidence" value="ECO:0007669"/>
    <property type="project" value="InterPro"/>
</dbReference>
<dbReference type="Pfam" id="PF01397">
    <property type="entry name" value="Terpene_synth"/>
    <property type="match status" value="1"/>
</dbReference>
<dbReference type="Proteomes" id="UP001237642">
    <property type="component" value="Unassembled WGS sequence"/>
</dbReference>
<dbReference type="GO" id="GO:0000287">
    <property type="term" value="F:magnesium ion binding"/>
    <property type="evidence" value="ECO:0007669"/>
    <property type="project" value="InterPro"/>
</dbReference>
<gene>
    <name evidence="4" type="ORF">POM88_027138</name>
</gene>
<proteinExistence type="predicted"/>
<dbReference type="CDD" id="cd00684">
    <property type="entry name" value="Terpene_cyclase_plant_C1"/>
    <property type="match status" value="1"/>
</dbReference>
<dbReference type="FunFam" id="1.10.600.10:FF:000007">
    <property type="entry name" value="Isoprene synthase, chloroplastic"/>
    <property type="match status" value="1"/>
</dbReference>
<dbReference type="EMBL" id="JAUIZM010000006">
    <property type="protein sequence ID" value="KAK1380394.1"/>
    <property type="molecule type" value="Genomic_DNA"/>
</dbReference>
<dbReference type="Gene3D" id="1.50.10.130">
    <property type="entry name" value="Terpene synthase, N-terminal domain"/>
    <property type="match status" value="1"/>
</dbReference>
<dbReference type="AlphaFoldDB" id="A0AAD8I768"/>
<dbReference type="InterPro" id="IPR034741">
    <property type="entry name" value="Terpene_cyclase-like_1_C"/>
</dbReference>
<dbReference type="InterPro" id="IPR050148">
    <property type="entry name" value="Terpene_synthase-like"/>
</dbReference>
<evidence type="ECO:0000259" key="2">
    <source>
        <dbReference type="Pfam" id="PF01397"/>
    </source>
</evidence>
<protein>
    <submittedName>
        <fullName evidence="4">Alpha-farnesene synthase-like</fullName>
    </submittedName>
</protein>
<dbReference type="SUPFAM" id="SSF48576">
    <property type="entry name" value="Terpenoid synthases"/>
    <property type="match status" value="1"/>
</dbReference>
<evidence type="ECO:0000256" key="1">
    <source>
        <dbReference type="ARBA" id="ARBA00022723"/>
    </source>
</evidence>
<reference evidence="4" key="1">
    <citation type="submission" date="2023-02" db="EMBL/GenBank/DDBJ databases">
        <title>Genome of toxic invasive species Heracleum sosnowskyi carries increased number of genes despite the absence of recent whole-genome duplications.</title>
        <authorList>
            <person name="Schelkunov M."/>
            <person name="Shtratnikova V."/>
            <person name="Makarenko M."/>
            <person name="Klepikova A."/>
            <person name="Omelchenko D."/>
            <person name="Novikova G."/>
            <person name="Obukhova E."/>
            <person name="Bogdanov V."/>
            <person name="Penin A."/>
            <person name="Logacheva M."/>
        </authorList>
    </citation>
    <scope>NUCLEOTIDE SEQUENCE</scope>
    <source>
        <strain evidence="4">Hsosn_3</strain>
        <tissue evidence="4">Leaf</tissue>
    </source>
</reference>
<dbReference type="GO" id="GO:0016102">
    <property type="term" value="P:diterpenoid biosynthetic process"/>
    <property type="evidence" value="ECO:0007669"/>
    <property type="project" value="InterPro"/>
</dbReference>
<keyword evidence="1" id="KW-0479">Metal-binding</keyword>
<name>A0AAD8I768_9APIA</name>
<dbReference type="InterPro" id="IPR036965">
    <property type="entry name" value="Terpene_synth_N_sf"/>
</dbReference>
<evidence type="ECO:0000313" key="5">
    <source>
        <dbReference type="Proteomes" id="UP001237642"/>
    </source>
</evidence>
<dbReference type="Pfam" id="PF03936">
    <property type="entry name" value="Terpene_synth_C"/>
    <property type="match status" value="1"/>
</dbReference>
<dbReference type="InterPro" id="IPR044814">
    <property type="entry name" value="Terpene_cyclase_plant_C1"/>
</dbReference>
<feature type="domain" description="Terpene synthase metal-binding" evidence="3">
    <location>
        <begin position="265"/>
        <end position="505"/>
    </location>
</feature>
<dbReference type="PANTHER" id="PTHR31225:SF94">
    <property type="entry name" value="ALPHA-FARNESENE SYNTHASE"/>
    <property type="match status" value="1"/>
</dbReference>
<dbReference type="InterPro" id="IPR008930">
    <property type="entry name" value="Terpenoid_cyclase/PrenylTrfase"/>
</dbReference>
<accession>A0AAD8I768</accession>
<dbReference type="InterPro" id="IPR005630">
    <property type="entry name" value="Terpene_synthase_metal-bd"/>
</dbReference>
<dbReference type="Gene3D" id="1.10.600.10">
    <property type="entry name" value="Farnesyl Diphosphate Synthase"/>
    <property type="match status" value="1"/>
</dbReference>
<evidence type="ECO:0000313" key="4">
    <source>
        <dbReference type="EMBL" id="KAK1380394.1"/>
    </source>
</evidence>